<accession>A0A8J4WIL8</accession>
<proteinExistence type="predicted"/>
<evidence type="ECO:0000313" key="2">
    <source>
        <dbReference type="Proteomes" id="UP000748531"/>
    </source>
</evidence>
<reference evidence="1" key="1">
    <citation type="submission" date="2019-05" db="EMBL/GenBank/DDBJ databases">
        <title>Annotation for the trematode Paragonimus heterotremus.</title>
        <authorList>
            <person name="Choi Y.-J."/>
        </authorList>
    </citation>
    <scope>NUCLEOTIDE SEQUENCE</scope>
    <source>
        <strain evidence="1">LC</strain>
    </source>
</reference>
<evidence type="ECO:0000313" key="1">
    <source>
        <dbReference type="EMBL" id="KAF5402141.1"/>
    </source>
</evidence>
<dbReference type="Proteomes" id="UP000748531">
    <property type="component" value="Unassembled WGS sequence"/>
</dbReference>
<comment type="caution">
    <text evidence="1">The sequence shown here is derived from an EMBL/GenBank/DDBJ whole genome shotgun (WGS) entry which is preliminary data.</text>
</comment>
<organism evidence="1 2">
    <name type="scientific">Paragonimus heterotremus</name>
    <dbReference type="NCBI Taxonomy" id="100268"/>
    <lineage>
        <taxon>Eukaryota</taxon>
        <taxon>Metazoa</taxon>
        <taxon>Spiralia</taxon>
        <taxon>Lophotrochozoa</taxon>
        <taxon>Platyhelminthes</taxon>
        <taxon>Trematoda</taxon>
        <taxon>Digenea</taxon>
        <taxon>Plagiorchiida</taxon>
        <taxon>Troglotremata</taxon>
        <taxon>Troglotrematidae</taxon>
        <taxon>Paragonimus</taxon>
    </lineage>
</organism>
<protein>
    <submittedName>
        <fullName evidence="1">Uncharacterized protein</fullName>
    </submittedName>
</protein>
<sequence length="75" mass="8832">MDETEFFRKVDSRVRNDQREHTGDLEGKDDEEEKRRRLFDIDCNGVGVYEVHTGISMPYACLEKITSLYFVRTLA</sequence>
<dbReference type="AlphaFoldDB" id="A0A8J4WIL8"/>
<dbReference type="EMBL" id="LUCH01002003">
    <property type="protein sequence ID" value="KAF5402141.1"/>
    <property type="molecule type" value="Genomic_DNA"/>
</dbReference>
<keyword evidence="2" id="KW-1185">Reference proteome</keyword>
<name>A0A8J4WIL8_9TREM</name>
<gene>
    <name evidence="1" type="ORF">PHET_04636</name>
</gene>